<feature type="region of interest" description="Disordered" evidence="1">
    <location>
        <begin position="87"/>
        <end position="167"/>
    </location>
</feature>
<reference evidence="2 3" key="4">
    <citation type="journal article" date="2020" name="Sci. Rep.">
        <title>beta-carboline chemical signals induce reveromycin production through a LuxR family regulator in Streptomyces sp. SN-593.</title>
        <authorList>
            <person name="Panthee S."/>
            <person name="Kito N."/>
            <person name="Hayashi T."/>
            <person name="Shimizu T."/>
            <person name="Ishikawa J."/>
            <person name="Hamamoto H."/>
            <person name="Osada H."/>
            <person name="Takahashi S."/>
        </authorList>
    </citation>
    <scope>NUCLEOTIDE SEQUENCE [LARGE SCALE GENOMIC DNA]</scope>
    <source>
        <strain evidence="2 3">SN-593</strain>
    </source>
</reference>
<reference evidence="2 3" key="3">
    <citation type="journal article" date="2011" name="Nat. Chem. Biol.">
        <title>Reveromycin A biosynthesis uses RevG and RevJ for stereospecific spiroacetal formation.</title>
        <authorList>
            <person name="Takahashi S."/>
            <person name="Toyoda A."/>
            <person name="Sekiyama Y."/>
            <person name="Takagi H."/>
            <person name="Nogawa T."/>
            <person name="Uramoto M."/>
            <person name="Suzuki R."/>
            <person name="Koshino H."/>
            <person name="Kumano T."/>
            <person name="Panthee S."/>
            <person name="Dairi T."/>
            <person name="Ishikawa J."/>
            <person name="Ikeda H."/>
            <person name="Sakaki Y."/>
            <person name="Osada H."/>
        </authorList>
    </citation>
    <scope>NUCLEOTIDE SEQUENCE [LARGE SCALE GENOMIC DNA]</scope>
    <source>
        <strain evidence="2 3">SN-593</strain>
    </source>
</reference>
<evidence type="ECO:0000313" key="3">
    <source>
        <dbReference type="Proteomes" id="UP000595703"/>
    </source>
</evidence>
<evidence type="ECO:0000313" key="2">
    <source>
        <dbReference type="EMBL" id="BBB01377.1"/>
    </source>
</evidence>
<reference evidence="2 3" key="1">
    <citation type="journal article" date="2010" name="J. Bacteriol.">
        <title>Biochemical characterization of a novel indole prenyltransferase from Streptomyces sp. SN-593.</title>
        <authorList>
            <person name="Takahashi S."/>
            <person name="Takagi H."/>
            <person name="Toyoda A."/>
            <person name="Uramoto M."/>
            <person name="Nogawa T."/>
            <person name="Ueki M."/>
            <person name="Sakaki Y."/>
            <person name="Osada H."/>
        </authorList>
    </citation>
    <scope>NUCLEOTIDE SEQUENCE [LARGE SCALE GENOMIC DNA]</scope>
    <source>
        <strain evidence="2 3">SN-593</strain>
    </source>
</reference>
<evidence type="ECO:0000256" key="1">
    <source>
        <dbReference type="SAM" id="MobiDB-lite"/>
    </source>
</evidence>
<feature type="compositionally biased region" description="Low complexity" evidence="1">
    <location>
        <begin position="136"/>
        <end position="164"/>
    </location>
</feature>
<dbReference type="KEGG" id="arev:RVR_8758"/>
<dbReference type="AlphaFoldDB" id="A0A7U3UZ82"/>
<reference evidence="2 3" key="2">
    <citation type="journal article" date="2011" name="J. Antibiot.">
        <title>Furaquinocins I and J: novel polyketide isoprenoid hybrid compounds from Streptomyces reveromyceticus SN-593.</title>
        <authorList>
            <person name="Panthee S."/>
            <person name="Takahashi S."/>
            <person name="Takagi H."/>
            <person name="Nogawa T."/>
            <person name="Oowada E."/>
            <person name="Uramoto M."/>
            <person name="Osada H."/>
        </authorList>
    </citation>
    <scope>NUCLEOTIDE SEQUENCE [LARGE SCALE GENOMIC DNA]</scope>
    <source>
        <strain evidence="2 3">SN-593</strain>
    </source>
</reference>
<keyword evidence="3" id="KW-1185">Reference proteome</keyword>
<gene>
    <name evidence="2" type="ORF">RVR_8758</name>
</gene>
<accession>A0A7U3UZ82</accession>
<sequence length="205" mass="21358">MRRHTRPGASVPVRAVTIAKAAPSPPVMNHLRASDTQPARVRRAVVASWAGSDPVPGAGPVIAEQDRVSPAASGWRKRSRCAEPVFFSGSGMSSSSGAARKSWAPSPSRRTEPPDSEPPCTGEPRPAHARRGGRAARGSPYPGGPRRAGGCAQAASSLNAAPALPRRRGCRRVRHTGACAASWPCRYQEAGGTGWAAPRPPRIGA</sequence>
<protein>
    <submittedName>
        <fullName evidence="2">Uncharacterized protein</fullName>
    </submittedName>
</protein>
<organism evidence="2 3">
    <name type="scientific">Actinacidiphila reveromycinica</name>
    <dbReference type="NCBI Taxonomy" id="659352"/>
    <lineage>
        <taxon>Bacteria</taxon>
        <taxon>Bacillati</taxon>
        <taxon>Actinomycetota</taxon>
        <taxon>Actinomycetes</taxon>
        <taxon>Kitasatosporales</taxon>
        <taxon>Streptomycetaceae</taxon>
        <taxon>Actinacidiphila</taxon>
    </lineage>
</organism>
<feature type="compositionally biased region" description="Low complexity" evidence="1">
    <location>
        <begin position="88"/>
        <end position="97"/>
    </location>
</feature>
<proteinExistence type="predicted"/>
<feature type="region of interest" description="Disordered" evidence="1">
    <location>
        <begin position="50"/>
        <end position="75"/>
    </location>
</feature>
<dbReference type="EMBL" id="AP018365">
    <property type="protein sequence ID" value="BBB01377.1"/>
    <property type="molecule type" value="Genomic_DNA"/>
</dbReference>
<dbReference type="Proteomes" id="UP000595703">
    <property type="component" value="Chromosome"/>
</dbReference>
<name>A0A7U3UZ82_9ACTN</name>